<evidence type="ECO:0000256" key="4">
    <source>
        <dbReference type="ARBA" id="ARBA00009845"/>
    </source>
</evidence>
<evidence type="ECO:0000259" key="11">
    <source>
        <dbReference type="Pfam" id="PF00694"/>
    </source>
</evidence>
<evidence type="ECO:0000256" key="8">
    <source>
        <dbReference type="ARBA" id="ARBA00022605"/>
    </source>
</evidence>
<dbReference type="NCBIfam" id="TIGR00171">
    <property type="entry name" value="leuD"/>
    <property type="match status" value="1"/>
</dbReference>
<comment type="caution">
    <text evidence="12">The sequence shown here is derived from an EMBL/GenBank/DDBJ whole genome shotgun (WGS) entry which is preliminary data.</text>
</comment>
<dbReference type="NCBIfam" id="NF002458">
    <property type="entry name" value="PRK01641.1"/>
    <property type="match status" value="1"/>
</dbReference>
<sequence>MPEPLKTLTSKVLVLSQANIDTDQIIPARFLTTTESRGLGAKAFYDWRYEADGSAKPEAVLNRIDPTEHRILLAGDNFGCGSSREHAPWALHDYGFRAVISTSIADIFTSNALKNGFLPVVVDQATWDDLAAHPDQPVTIDLEAQEVRRGNHGPVAFAVEPFARQCLLDGVDTLGWLQKSMPAIEAFERAAQERATAPEPA</sequence>
<dbReference type="InterPro" id="IPR050075">
    <property type="entry name" value="LeuD"/>
</dbReference>
<dbReference type="InterPro" id="IPR033940">
    <property type="entry name" value="IPMI_Swivel"/>
</dbReference>
<evidence type="ECO:0000256" key="5">
    <source>
        <dbReference type="ARBA" id="ARBA00011271"/>
    </source>
</evidence>
<dbReference type="CDD" id="cd01577">
    <property type="entry name" value="IPMI_Swivel"/>
    <property type="match status" value="1"/>
</dbReference>
<evidence type="ECO:0000256" key="6">
    <source>
        <dbReference type="ARBA" id="ARBA00011998"/>
    </source>
</evidence>
<dbReference type="GO" id="GO:0003861">
    <property type="term" value="F:3-isopropylmalate dehydratase activity"/>
    <property type="evidence" value="ECO:0007669"/>
    <property type="project" value="UniProtKB-EC"/>
</dbReference>
<dbReference type="Pfam" id="PF00694">
    <property type="entry name" value="Aconitase_C"/>
    <property type="match status" value="1"/>
</dbReference>
<dbReference type="UniPathway" id="UPA00048">
    <property type="reaction ID" value="UER00071"/>
</dbReference>
<protein>
    <recommendedName>
        <fullName evidence="6">3-isopropylmalate dehydratase</fullName>
        <ecNumber evidence="6">4.2.1.33</ecNumber>
    </recommendedName>
</protein>
<comment type="pathway">
    <text evidence="3">Amino-acid biosynthesis; L-leucine biosynthesis; L-leucine from 3-methyl-2-oxobutanoate: step 2/4.</text>
</comment>
<dbReference type="InterPro" id="IPR000573">
    <property type="entry name" value="AconitaseA/IPMdHydase_ssu_swvl"/>
</dbReference>
<comment type="subunit">
    <text evidence="5">Heterodimer of LeuC and LeuD.</text>
</comment>
<dbReference type="GO" id="GO:0009098">
    <property type="term" value="P:L-leucine biosynthetic process"/>
    <property type="evidence" value="ECO:0007669"/>
    <property type="project" value="UniProtKB-UniPathway"/>
</dbReference>
<dbReference type="InterPro" id="IPR004431">
    <property type="entry name" value="3-IsopropMal_deHydase_ssu"/>
</dbReference>
<evidence type="ECO:0000313" key="12">
    <source>
        <dbReference type="EMBL" id="OYX35245.1"/>
    </source>
</evidence>
<evidence type="ECO:0000256" key="2">
    <source>
        <dbReference type="ARBA" id="ARBA00002695"/>
    </source>
</evidence>
<dbReference type="Proteomes" id="UP000215595">
    <property type="component" value="Unassembled WGS sequence"/>
</dbReference>
<dbReference type="InterPro" id="IPR015928">
    <property type="entry name" value="Aconitase/3IPM_dehydase_swvl"/>
</dbReference>
<name>A0A258FRV1_9CAUL</name>
<evidence type="ECO:0000256" key="9">
    <source>
        <dbReference type="ARBA" id="ARBA00023239"/>
    </source>
</evidence>
<organism evidence="12 13">
    <name type="scientific">Brevundimonas subvibrioides</name>
    <dbReference type="NCBI Taxonomy" id="74313"/>
    <lineage>
        <taxon>Bacteria</taxon>
        <taxon>Pseudomonadati</taxon>
        <taxon>Pseudomonadota</taxon>
        <taxon>Alphaproteobacteria</taxon>
        <taxon>Caulobacterales</taxon>
        <taxon>Caulobacteraceae</taxon>
        <taxon>Brevundimonas</taxon>
    </lineage>
</organism>
<dbReference type="EC" id="4.2.1.33" evidence="6"/>
<dbReference type="PANTHER" id="PTHR43345:SF5">
    <property type="entry name" value="3-ISOPROPYLMALATE DEHYDRATASE SMALL SUBUNIT"/>
    <property type="match status" value="1"/>
</dbReference>
<comment type="similarity">
    <text evidence="4">Belongs to the LeuD family. LeuD type 1 subfamily.</text>
</comment>
<dbReference type="AlphaFoldDB" id="A0A258FRV1"/>
<accession>A0A258FRV1</accession>
<evidence type="ECO:0000256" key="3">
    <source>
        <dbReference type="ARBA" id="ARBA00004729"/>
    </source>
</evidence>
<dbReference type="Gene3D" id="3.20.19.10">
    <property type="entry name" value="Aconitase, domain 4"/>
    <property type="match status" value="1"/>
</dbReference>
<keyword evidence="9" id="KW-0456">Lyase</keyword>
<proteinExistence type="inferred from homology"/>
<dbReference type="PANTHER" id="PTHR43345">
    <property type="entry name" value="3-ISOPROPYLMALATE DEHYDRATASE SMALL SUBUNIT 2-RELATED-RELATED"/>
    <property type="match status" value="1"/>
</dbReference>
<evidence type="ECO:0000256" key="10">
    <source>
        <dbReference type="ARBA" id="ARBA00023304"/>
    </source>
</evidence>
<evidence type="ECO:0000313" key="13">
    <source>
        <dbReference type="Proteomes" id="UP000215595"/>
    </source>
</evidence>
<evidence type="ECO:0000256" key="7">
    <source>
        <dbReference type="ARBA" id="ARBA00022430"/>
    </source>
</evidence>
<keyword evidence="8" id="KW-0028">Amino-acid biosynthesis</keyword>
<evidence type="ECO:0000256" key="1">
    <source>
        <dbReference type="ARBA" id="ARBA00000491"/>
    </source>
</evidence>
<comment type="function">
    <text evidence="2">Catalyzes the isomerization between 2-isopropylmalate and 3-isopropylmalate, via the formation of 2-isopropylmaleate.</text>
</comment>
<dbReference type="SUPFAM" id="SSF52016">
    <property type="entry name" value="LeuD/IlvD-like"/>
    <property type="match status" value="1"/>
</dbReference>
<reference evidence="12 13" key="1">
    <citation type="submission" date="2017-03" db="EMBL/GenBank/DDBJ databases">
        <title>Lifting the veil on microbial sulfur biogeochemistry in mining wastewaters.</title>
        <authorList>
            <person name="Kantor R.S."/>
            <person name="Colenbrander Nelson T."/>
            <person name="Marshall S."/>
            <person name="Bennett D."/>
            <person name="Apte S."/>
            <person name="Camacho D."/>
            <person name="Thomas B.C."/>
            <person name="Warren L.A."/>
            <person name="Banfield J.F."/>
        </authorList>
    </citation>
    <scope>NUCLEOTIDE SEQUENCE [LARGE SCALE GENOMIC DNA]</scope>
    <source>
        <strain evidence="12">32-69-9</strain>
    </source>
</reference>
<keyword evidence="10" id="KW-0100">Branched-chain amino acid biosynthesis</keyword>
<comment type="catalytic activity">
    <reaction evidence="1">
        <text>(2R,3S)-3-isopropylmalate = (2S)-2-isopropylmalate</text>
        <dbReference type="Rhea" id="RHEA:32287"/>
        <dbReference type="ChEBI" id="CHEBI:1178"/>
        <dbReference type="ChEBI" id="CHEBI:35121"/>
        <dbReference type="EC" id="4.2.1.33"/>
    </reaction>
</comment>
<feature type="domain" description="Aconitase A/isopropylmalate dehydratase small subunit swivel" evidence="11">
    <location>
        <begin position="7"/>
        <end position="124"/>
    </location>
</feature>
<keyword evidence="7" id="KW-0432">Leucine biosynthesis</keyword>
<dbReference type="EMBL" id="NCEB01000005">
    <property type="protein sequence ID" value="OYX35245.1"/>
    <property type="molecule type" value="Genomic_DNA"/>
</dbReference>
<dbReference type="GO" id="GO:0009316">
    <property type="term" value="C:3-isopropylmalate dehydratase complex"/>
    <property type="evidence" value="ECO:0007669"/>
    <property type="project" value="InterPro"/>
</dbReference>
<gene>
    <name evidence="12" type="ORF">B7Z01_03205</name>
</gene>